<sequence length="638" mass="71028">MEDFRVRRAQQGQWLQYLIAQIDVNELDWFRLAQDRDAWKQAVLNAYPDTRCDQSYEKSNSLKAHYEDEHAVAVPHLITAQVTREFKNLCKDGAAAVLKAAYPRGLCDAIANIVADRLFSFGVVPVSHTFDGPDLSMNSQVRAAAGHPLKASKLPLWAPEYKSVFTIDVAAGTPEPPSRHLIDDKLADAITASSGESIPDHTIFLASTPLVCGESGSKSGKSDRGNEEADEIDRINSHPPAFNRWKLAVKWQPDEFVKEACKLGHPFGSKALLPSEIRNVIDEHFNRDWQDIVEGRIDWCRKWTKDLLDLQKEERGLHASCHPDVGDIIQGKRLLLWQRMLLDVGYVDSDLPLQFLKGFNVVGEARSTLQNIKSSGDSVIDAGVWDKTVEETKKGWLGTDDHGDPKVRPIDDFTASLVNKAITTNEKAQVHTLDVMSAALSTWMKLSSQTQGGCCSLAEVPAFRSYRLRVPLPQMLSGIVVHCLCWRAGVGGILSNENAELLSWFSWQLPPSTLVNFIEVGAKTLIFELEFLAVLLAIECWRSHLHERPVVFFVDNNGVRDSLLSARTKSEQGQIVLEAILRLEESMSLMAWFARVPTCANPADAPSRGEVDHLDGAVRLPDDVVCDCTSRLMTAMLE</sequence>
<accession>A0ABP0SLJ4</accession>
<evidence type="ECO:0008006" key="5">
    <source>
        <dbReference type="Google" id="ProtNLM"/>
    </source>
</evidence>
<dbReference type="EMBL" id="CAXAMN010027817">
    <property type="protein sequence ID" value="CAK9113233.1"/>
    <property type="molecule type" value="Genomic_DNA"/>
</dbReference>
<name>A0ABP0SLJ4_9DINO</name>
<feature type="region of interest" description="Disordered" evidence="1">
    <location>
        <begin position="213"/>
        <end position="237"/>
    </location>
</feature>
<proteinExistence type="predicted"/>
<organism evidence="3 4">
    <name type="scientific">Durusdinium trenchii</name>
    <dbReference type="NCBI Taxonomy" id="1381693"/>
    <lineage>
        <taxon>Eukaryota</taxon>
        <taxon>Sar</taxon>
        <taxon>Alveolata</taxon>
        <taxon>Dinophyceae</taxon>
        <taxon>Suessiales</taxon>
        <taxon>Symbiodiniaceae</taxon>
        <taxon>Durusdinium</taxon>
    </lineage>
</organism>
<feature type="compositionally biased region" description="Basic and acidic residues" evidence="1">
    <location>
        <begin position="220"/>
        <end position="236"/>
    </location>
</feature>
<keyword evidence="4" id="KW-1185">Reference proteome</keyword>
<evidence type="ECO:0000313" key="4">
    <source>
        <dbReference type="Proteomes" id="UP001642484"/>
    </source>
</evidence>
<dbReference type="Proteomes" id="UP001642484">
    <property type="component" value="Unassembled WGS sequence"/>
</dbReference>
<reference evidence="3 4" key="1">
    <citation type="submission" date="2024-02" db="EMBL/GenBank/DDBJ databases">
        <authorList>
            <person name="Chen Y."/>
            <person name="Shah S."/>
            <person name="Dougan E. K."/>
            <person name="Thang M."/>
            <person name="Chan C."/>
        </authorList>
    </citation>
    <scope>NUCLEOTIDE SEQUENCE [LARGE SCALE GENOMIC DNA]</scope>
</reference>
<protein>
    <recommendedName>
        <fullName evidence="5">C2H2-type domain-containing protein</fullName>
    </recommendedName>
</protein>
<dbReference type="EMBL" id="CAXAMN010027828">
    <property type="protein sequence ID" value="CAK9113274.1"/>
    <property type="molecule type" value="Genomic_DNA"/>
</dbReference>
<evidence type="ECO:0000256" key="1">
    <source>
        <dbReference type="SAM" id="MobiDB-lite"/>
    </source>
</evidence>
<evidence type="ECO:0000313" key="2">
    <source>
        <dbReference type="EMBL" id="CAK9113233.1"/>
    </source>
</evidence>
<evidence type="ECO:0000313" key="3">
    <source>
        <dbReference type="EMBL" id="CAK9113274.1"/>
    </source>
</evidence>
<comment type="caution">
    <text evidence="3">The sequence shown here is derived from an EMBL/GenBank/DDBJ whole genome shotgun (WGS) entry which is preliminary data.</text>
</comment>
<gene>
    <name evidence="2" type="ORF">CCMP2556_LOCUS52432</name>
    <name evidence="3" type="ORF">CCMP2556_LOCUS52447</name>
</gene>